<dbReference type="SMART" id="SM01118">
    <property type="entry name" value="CYTH"/>
    <property type="match status" value="1"/>
</dbReference>
<dbReference type="PIRSF" id="PIRSF012526">
    <property type="entry name" value="CYTH_UCP012526"/>
    <property type="match status" value="1"/>
</dbReference>
<dbReference type="EMBL" id="JBHTMO010000002">
    <property type="protein sequence ID" value="MFD1392274.1"/>
    <property type="molecule type" value="Genomic_DNA"/>
</dbReference>
<sequence>MSIQSEQEFKTLITADQAAALQAKLAFTPAFGQVNTYYDTPDFRLQHAGLGLRIRQFNTRAEETLKLPKGPNRLLEEMTDPLTVSEARQLIRANSIATHGQIRDYLLSQQIAPSVLQQFAAAVTRRRLLDQPAGKLTLDETHYPNDTSDWELELEYHDAQAAKAYWTQLLAEFAITAQPATNKVQRALANVIISQAD</sequence>
<evidence type="ECO:0000259" key="1">
    <source>
        <dbReference type="PROSITE" id="PS51707"/>
    </source>
</evidence>
<dbReference type="Gene3D" id="2.40.320.10">
    <property type="entry name" value="Hypothetical Protein Pfu-838710-001"/>
    <property type="match status" value="1"/>
</dbReference>
<gene>
    <name evidence="2" type="ORF">ACFQ3L_01540</name>
</gene>
<dbReference type="RefSeq" id="WP_125584832.1">
    <property type="nucleotide sequence ID" value="NZ_JBHTMO010000002.1"/>
</dbReference>
<dbReference type="InterPro" id="IPR033469">
    <property type="entry name" value="CYTH-like_dom_sf"/>
</dbReference>
<accession>A0ABW4B626</accession>
<keyword evidence="3" id="KW-1185">Reference proteome</keyword>
<dbReference type="Pfam" id="PF01928">
    <property type="entry name" value="CYTH"/>
    <property type="match status" value="1"/>
</dbReference>
<comment type="caution">
    <text evidence="2">The sequence shown here is derived from an EMBL/GenBank/DDBJ whole genome shotgun (WGS) entry which is preliminary data.</text>
</comment>
<dbReference type="SUPFAM" id="SSF55154">
    <property type="entry name" value="CYTH-like phosphatases"/>
    <property type="match status" value="1"/>
</dbReference>
<evidence type="ECO:0000313" key="2">
    <source>
        <dbReference type="EMBL" id="MFD1392274.1"/>
    </source>
</evidence>
<organism evidence="2 3">
    <name type="scientific">Lacticaseibacillus jixianensis</name>
    <dbReference type="NCBI Taxonomy" id="2486012"/>
    <lineage>
        <taxon>Bacteria</taxon>
        <taxon>Bacillati</taxon>
        <taxon>Bacillota</taxon>
        <taxon>Bacilli</taxon>
        <taxon>Lactobacillales</taxon>
        <taxon>Lactobacillaceae</taxon>
        <taxon>Lacticaseibacillus</taxon>
    </lineage>
</organism>
<proteinExistence type="predicted"/>
<dbReference type="CDD" id="cd07762">
    <property type="entry name" value="CYTH-like_Pase_1"/>
    <property type="match status" value="1"/>
</dbReference>
<evidence type="ECO:0000313" key="3">
    <source>
        <dbReference type="Proteomes" id="UP001597249"/>
    </source>
</evidence>
<dbReference type="PROSITE" id="PS51707">
    <property type="entry name" value="CYTH"/>
    <property type="match status" value="1"/>
</dbReference>
<name>A0ABW4B626_9LACO</name>
<dbReference type="Proteomes" id="UP001597249">
    <property type="component" value="Unassembled WGS sequence"/>
</dbReference>
<reference evidence="3" key="1">
    <citation type="journal article" date="2019" name="Int. J. Syst. Evol. Microbiol.">
        <title>The Global Catalogue of Microorganisms (GCM) 10K type strain sequencing project: providing services to taxonomists for standard genome sequencing and annotation.</title>
        <authorList>
            <consortium name="The Broad Institute Genomics Platform"/>
            <consortium name="The Broad Institute Genome Sequencing Center for Infectious Disease"/>
            <person name="Wu L."/>
            <person name="Ma J."/>
        </authorList>
    </citation>
    <scope>NUCLEOTIDE SEQUENCE [LARGE SCALE GENOMIC DNA]</scope>
    <source>
        <strain evidence="3">CCM 8911</strain>
    </source>
</reference>
<feature type="domain" description="CYTH" evidence="1">
    <location>
        <begin position="4"/>
        <end position="194"/>
    </location>
</feature>
<dbReference type="InterPro" id="IPR023577">
    <property type="entry name" value="CYTH_domain"/>
</dbReference>
<dbReference type="InterPro" id="IPR009195">
    <property type="entry name" value="Uncharacterised_YjbK"/>
</dbReference>
<protein>
    <submittedName>
        <fullName evidence="2">CYTH domain-containing protein</fullName>
    </submittedName>
</protein>